<evidence type="ECO:0000313" key="2">
    <source>
        <dbReference type="Proteomes" id="UP000694393"/>
    </source>
</evidence>
<dbReference type="PANTHER" id="PTHR16165:SF9">
    <property type="entry name" value="NXPE FAMILY MEMBER 3"/>
    <property type="match status" value="1"/>
</dbReference>
<dbReference type="Ensembl" id="ENSPCET00000000161.1">
    <property type="protein sequence ID" value="ENSPCEP00000000158.1"/>
    <property type="gene ID" value="ENSPCEG00000000137.1"/>
</dbReference>
<proteinExistence type="predicted"/>
<dbReference type="Proteomes" id="UP000694393">
    <property type="component" value="Unplaced"/>
</dbReference>
<sequence>MEMMAAANMGEKDMKWTTWPNFCRLQVFCMILAVLAILLLVHSFHQLEHLDHNTVSGLSWIRETGDQQSSSPTTNVTRKKYCGYEHQTLSKREQAEEESLLAAIKWATPPAERIPFIKSTDPAHSSFVILNAHVPFKVGNQLEVLVHMKDFQGKPKQYGGDYIQAKIHSPLLKAGAIGRIVDYQNGLYKVFFTLLWPGEVRVSVSLVHPSEGIQILQRLQEERPDRVYFKSLFRSGSTSETTVCNVCLPGELPVCNFTDLYTGEPWFCYKPRKLSCTSRISHAKGGYQKGLLSANESLFFQTYVCSYISLSHTHIFFKLM</sequence>
<dbReference type="InterPro" id="IPR013783">
    <property type="entry name" value="Ig-like_fold"/>
</dbReference>
<reference evidence="1" key="2">
    <citation type="submission" date="2025-09" db="UniProtKB">
        <authorList>
            <consortium name="Ensembl"/>
        </authorList>
    </citation>
    <scope>IDENTIFICATION</scope>
</reference>
<accession>A0A8C8R4V2</accession>
<name>A0A8C8R4V2_9SAUR</name>
<dbReference type="InterPro" id="IPR014756">
    <property type="entry name" value="Ig_E-set"/>
</dbReference>
<evidence type="ECO:0000313" key="1">
    <source>
        <dbReference type="Ensembl" id="ENSPCEP00000000158.1"/>
    </source>
</evidence>
<reference evidence="1" key="1">
    <citation type="submission" date="2025-08" db="UniProtKB">
        <authorList>
            <consortium name="Ensembl"/>
        </authorList>
    </citation>
    <scope>IDENTIFICATION</scope>
</reference>
<dbReference type="Pfam" id="PF06312">
    <property type="entry name" value="Neurexophilin"/>
    <property type="match status" value="1"/>
</dbReference>
<protein>
    <recommendedName>
        <fullName evidence="3">NXPE family member 3</fullName>
    </recommendedName>
</protein>
<dbReference type="SUPFAM" id="SSF81296">
    <property type="entry name" value="E set domains"/>
    <property type="match status" value="1"/>
</dbReference>
<dbReference type="AlphaFoldDB" id="A0A8C8R4V2"/>
<dbReference type="InterPro" id="IPR026845">
    <property type="entry name" value="NXPH/NXPE"/>
</dbReference>
<keyword evidence="2" id="KW-1185">Reference proteome</keyword>
<dbReference type="PANTHER" id="PTHR16165">
    <property type="entry name" value="NXPE FAMILY MEMBER"/>
    <property type="match status" value="1"/>
</dbReference>
<dbReference type="Gene3D" id="2.60.40.10">
    <property type="entry name" value="Immunoglobulins"/>
    <property type="match status" value="1"/>
</dbReference>
<organism evidence="1 2">
    <name type="scientific">Pelusios castaneus</name>
    <name type="common">West African mud turtle</name>
    <dbReference type="NCBI Taxonomy" id="367368"/>
    <lineage>
        <taxon>Eukaryota</taxon>
        <taxon>Metazoa</taxon>
        <taxon>Chordata</taxon>
        <taxon>Craniata</taxon>
        <taxon>Vertebrata</taxon>
        <taxon>Euteleostomi</taxon>
        <taxon>Archelosauria</taxon>
        <taxon>Testudinata</taxon>
        <taxon>Testudines</taxon>
        <taxon>Pleurodira</taxon>
        <taxon>Pelomedusidae</taxon>
        <taxon>Pelusios</taxon>
    </lineage>
</organism>
<evidence type="ECO:0008006" key="3">
    <source>
        <dbReference type="Google" id="ProtNLM"/>
    </source>
</evidence>